<dbReference type="Pfam" id="PF13676">
    <property type="entry name" value="TIR_2"/>
    <property type="match status" value="1"/>
</dbReference>
<gene>
    <name evidence="2" type="ORF">HDF23_000634</name>
</gene>
<comment type="caution">
    <text evidence="2">The sequence shown here is derived from an EMBL/GenBank/DDBJ whole genome shotgun (WGS) entry which is preliminary data.</text>
</comment>
<organism evidence="2 3">
    <name type="scientific">Mucilaginibacter lappiensis</name>
    <dbReference type="NCBI Taxonomy" id="354630"/>
    <lineage>
        <taxon>Bacteria</taxon>
        <taxon>Pseudomonadati</taxon>
        <taxon>Bacteroidota</taxon>
        <taxon>Sphingobacteriia</taxon>
        <taxon>Sphingobacteriales</taxon>
        <taxon>Sphingobacteriaceae</taxon>
        <taxon>Mucilaginibacter</taxon>
    </lineage>
</organism>
<sequence>MYRKVFISYAKEDIKFASELYDFLQRNHYNPWLDKKKLLAGSNWDNAIRKAFREADFIILLLSATSVSKRGYIQREYRLALQNWEIKLESDIYIIPVLIDDCEVPDSLNKFQWVRYDGESAFEDILKALDAQRVEYLKNAYVKDLLDTHYTKTLPLDLPAGLNIKSSVEFPQFPQNPFFNAEYVNTFIQHAIMDQMSTYSTFMSEKDTYAVLPEHLKGHLYFSSYYEIHFISERYLSLILHISSYWGGPHPNHRIETKNFSFNPVRKLTLSDVVKFDNINDFVIDVYGKYTNEYLKEEDGHLIARIRDEFENWGAKDMDFVFNSDLLRLMSNNLLPHAFQGAANIDIPLNKLDLRIKP</sequence>
<proteinExistence type="predicted"/>
<evidence type="ECO:0000313" key="3">
    <source>
        <dbReference type="Proteomes" id="UP000541583"/>
    </source>
</evidence>
<keyword evidence="3" id="KW-1185">Reference proteome</keyword>
<protein>
    <recommendedName>
        <fullName evidence="1">TIR domain-containing protein</fullName>
    </recommendedName>
</protein>
<accession>A0ABR6PDT9</accession>
<feature type="domain" description="TIR" evidence="1">
    <location>
        <begin position="1"/>
        <end position="133"/>
    </location>
</feature>
<dbReference type="Proteomes" id="UP000541583">
    <property type="component" value="Unassembled WGS sequence"/>
</dbReference>
<dbReference type="Gene3D" id="3.40.50.10140">
    <property type="entry name" value="Toll/interleukin-1 receptor homology (TIR) domain"/>
    <property type="match status" value="1"/>
</dbReference>
<reference evidence="2 3" key="1">
    <citation type="submission" date="2020-08" db="EMBL/GenBank/DDBJ databases">
        <title>Genomic Encyclopedia of Type Strains, Phase IV (KMG-V): Genome sequencing to study the core and pangenomes of soil and plant-associated prokaryotes.</title>
        <authorList>
            <person name="Whitman W."/>
        </authorList>
    </citation>
    <scope>NUCLEOTIDE SEQUENCE [LARGE SCALE GENOMIC DNA]</scope>
    <source>
        <strain evidence="2 3">ANJLi2</strain>
    </source>
</reference>
<dbReference type="InterPro" id="IPR000157">
    <property type="entry name" value="TIR_dom"/>
</dbReference>
<dbReference type="InterPro" id="IPR035897">
    <property type="entry name" value="Toll_tir_struct_dom_sf"/>
</dbReference>
<dbReference type="Gene3D" id="3.30.565.40">
    <property type="entry name" value="Fervidobacterium nodosum Rt17-B1 like"/>
    <property type="match status" value="1"/>
</dbReference>
<evidence type="ECO:0000259" key="1">
    <source>
        <dbReference type="PROSITE" id="PS50104"/>
    </source>
</evidence>
<dbReference type="EMBL" id="JACHCB010000001">
    <property type="protein sequence ID" value="MBB6107904.1"/>
    <property type="molecule type" value="Genomic_DNA"/>
</dbReference>
<evidence type="ECO:0000313" key="2">
    <source>
        <dbReference type="EMBL" id="MBB6107904.1"/>
    </source>
</evidence>
<dbReference type="SUPFAM" id="SSF52200">
    <property type="entry name" value="Toll/Interleukin receptor TIR domain"/>
    <property type="match status" value="1"/>
</dbReference>
<name>A0ABR6PDT9_9SPHI</name>
<dbReference type="RefSeq" id="WP_175614004.1">
    <property type="nucleotide sequence ID" value="NZ_FTMG01000001.1"/>
</dbReference>
<dbReference type="PROSITE" id="PS50104">
    <property type="entry name" value="TIR"/>
    <property type="match status" value="1"/>
</dbReference>